<accession>A0A1H9V6J7</accession>
<keyword evidence="2 5" id="KW-0808">Transferase</keyword>
<dbReference type="PANTHER" id="PTHR12215:SF10">
    <property type="entry name" value="L-AMINOADIPATE-SEMIALDEHYDE DEHYDROGENASE-PHOSPHOPANTETHEINYL TRANSFERASE"/>
    <property type="match status" value="1"/>
</dbReference>
<dbReference type="Pfam" id="PF01648">
    <property type="entry name" value="ACPS"/>
    <property type="match status" value="1"/>
</dbReference>
<dbReference type="PANTHER" id="PTHR12215">
    <property type="entry name" value="PHOSPHOPANTETHEINE TRANSFERASE"/>
    <property type="match status" value="1"/>
</dbReference>
<dbReference type="InterPro" id="IPR041354">
    <property type="entry name" value="4PPT_N"/>
</dbReference>
<feature type="domain" description="4'-phosphopantetheinyl transferase" evidence="3">
    <location>
        <begin position="114"/>
        <end position="171"/>
    </location>
</feature>
<evidence type="ECO:0000259" key="3">
    <source>
        <dbReference type="Pfam" id="PF01648"/>
    </source>
</evidence>
<sequence>MTTSLTPPVLAVPVGPRLHPAHVAVLPAHATDTRFADATEHAAAEGMGPLRANEFLRGRSLLRQLVARVLGPGAAARPLRTTDRGKPLLLPGVGVSISHTDHHTAAAVWTGGEVGVDVAEPPERPHRGLVRRCCGPHAADVLARPDAAHAFSRVWAVQEACVKVTGMGLADLPWRIPVHPDARAGRWRRVRWRLVDVPPPCTLALAVRPSHHEEIR</sequence>
<dbReference type="Gene3D" id="3.90.470.20">
    <property type="entry name" value="4'-phosphopantetheinyl transferase domain"/>
    <property type="match status" value="1"/>
</dbReference>
<dbReference type="GO" id="GO:0005829">
    <property type="term" value="C:cytosol"/>
    <property type="evidence" value="ECO:0007669"/>
    <property type="project" value="TreeGrafter"/>
</dbReference>
<evidence type="ECO:0000256" key="2">
    <source>
        <dbReference type="ARBA" id="ARBA00022679"/>
    </source>
</evidence>
<dbReference type="STRING" id="65499.SAMN04488000_11735"/>
<dbReference type="Proteomes" id="UP000199503">
    <property type="component" value="Unassembled WGS sequence"/>
</dbReference>
<dbReference type="Pfam" id="PF17837">
    <property type="entry name" value="4PPT_N"/>
    <property type="match status" value="1"/>
</dbReference>
<dbReference type="GO" id="GO:0008897">
    <property type="term" value="F:holo-[acyl-carrier-protein] synthase activity"/>
    <property type="evidence" value="ECO:0007669"/>
    <property type="project" value="InterPro"/>
</dbReference>
<dbReference type="InterPro" id="IPR008278">
    <property type="entry name" value="4-PPantetheinyl_Trfase_dom"/>
</dbReference>
<dbReference type="AlphaFoldDB" id="A0A1H9V6J7"/>
<organism evidence="5 6">
    <name type="scientific">Lentzea albida</name>
    <dbReference type="NCBI Taxonomy" id="65499"/>
    <lineage>
        <taxon>Bacteria</taxon>
        <taxon>Bacillati</taxon>
        <taxon>Actinomycetota</taxon>
        <taxon>Actinomycetes</taxon>
        <taxon>Pseudonocardiales</taxon>
        <taxon>Pseudonocardiaceae</taxon>
        <taxon>Lentzea</taxon>
    </lineage>
</organism>
<dbReference type="SUPFAM" id="SSF56214">
    <property type="entry name" value="4'-phosphopantetheinyl transferase"/>
    <property type="match status" value="2"/>
</dbReference>
<dbReference type="RefSeq" id="WP_089922595.1">
    <property type="nucleotide sequence ID" value="NZ_FOFV01000017.1"/>
</dbReference>
<reference evidence="6" key="1">
    <citation type="submission" date="2016-10" db="EMBL/GenBank/DDBJ databases">
        <authorList>
            <person name="Varghese N."/>
            <person name="Submissions S."/>
        </authorList>
    </citation>
    <scope>NUCLEOTIDE SEQUENCE [LARGE SCALE GENOMIC DNA]</scope>
    <source>
        <strain evidence="6">DSM 44437</strain>
    </source>
</reference>
<keyword evidence="6" id="KW-1185">Reference proteome</keyword>
<dbReference type="GO" id="GO:0000287">
    <property type="term" value="F:magnesium ion binding"/>
    <property type="evidence" value="ECO:0007669"/>
    <property type="project" value="InterPro"/>
</dbReference>
<protein>
    <submittedName>
        <fullName evidence="5">4'-phosphopantetheinyl transferase</fullName>
    </submittedName>
</protein>
<gene>
    <name evidence="5" type="ORF">SAMN04488000_11735</name>
</gene>
<evidence type="ECO:0000313" key="6">
    <source>
        <dbReference type="Proteomes" id="UP000199503"/>
    </source>
</evidence>
<evidence type="ECO:0000313" key="5">
    <source>
        <dbReference type="EMBL" id="SES16873.1"/>
    </source>
</evidence>
<evidence type="ECO:0000256" key="1">
    <source>
        <dbReference type="ARBA" id="ARBA00010990"/>
    </source>
</evidence>
<dbReference type="GO" id="GO:0019878">
    <property type="term" value="P:lysine biosynthetic process via aminoadipic acid"/>
    <property type="evidence" value="ECO:0007669"/>
    <property type="project" value="TreeGrafter"/>
</dbReference>
<dbReference type="EMBL" id="FOFV01000017">
    <property type="protein sequence ID" value="SES16873.1"/>
    <property type="molecule type" value="Genomic_DNA"/>
</dbReference>
<dbReference type="InterPro" id="IPR050559">
    <property type="entry name" value="P-Pant_transferase_sf"/>
</dbReference>
<feature type="domain" description="4'-phosphopantetheinyl transferase N-terminal" evidence="4">
    <location>
        <begin position="41"/>
        <end position="108"/>
    </location>
</feature>
<proteinExistence type="inferred from homology"/>
<comment type="similarity">
    <text evidence="1">Belongs to the P-Pant transferase superfamily. Gsp/Sfp/HetI/AcpT family.</text>
</comment>
<evidence type="ECO:0000259" key="4">
    <source>
        <dbReference type="Pfam" id="PF17837"/>
    </source>
</evidence>
<dbReference type="OrthoDB" id="3696724at2"/>
<dbReference type="InterPro" id="IPR037143">
    <property type="entry name" value="4-PPantetheinyl_Trfase_dom_sf"/>
</dbReference>
<name>A0A1H9V6J7_9PSEU</name>